<reference evidence="2 3" key="1">
    <citation type="journal article" date="2023" name="bioRxiv">
        <title>High-quality genome assemblies of four members of thePodospora anserinaspecies complex.</title>
        <authorList>
            <person name="Ament-Velasquez S.L."/>
            <person name="Vogan A.A."/>
            <person name="Wallerman O."/>
            <person name="Hartmann F."/>
            <person name="Gautier V."/>
            <person name="Silar P."/>
            <person name="Giraud T."/>
            <person name="Johannesson H."/>
        </authorList>
    </citation>
    <scope>NUCLEOTIDE SEQUENCE [LARGE SCALE GENOMIC DNA]</scope>
    <source>
        <strain evidence="2 3">CBS 411.78</strain>
    </source>
</reference>
<accession>A0ABR0HD34</accession>
<evidence type="ECO:0000256" key="1">
    <source>
        <dbReference type="SAM" id="MobiDB-lite"/>
    </source>
</evidence>
<organism evidence="2 3">
    <name type="scientific">Podospora pseudopauciseta</name>
    <dbReference type="NCBI Taxonomy" id="2093780"/>
    <lineage>
        <taxon>Eukaryota</taxon>
        <taxon>Fungi</taxon>
        <taxon>Dikarya</taxon>
        <taxon>Ascomycota</taxon>
        <taxon>Pezizomycotina</taxon>
        <taxon>Sordariomycetes</taxon>
        <taxon>Sordariomycetidae</taxon>
        <taxon>Sordariales</taxon>
        <taxon>Podosporaceae</taxon>
        <taxon>Podospora</taxon>
    </lineage>
</organism>
<keyword evidence="3" id="KW-1185">Reference proteome</keyword>
<dbReference type="EMBL" id="JAFFHB010000005">
    <property type="protein sequence ID" value="KAK4665769.1"/>
    <property type="molecule type" value="Genomic_DNA"/>
</dbReference>
<dbReference type="Proteomes" id="UP001326199">
    <property type="component" value="Unassembled WGS sequence"/>
</dbReference>
<proteinExistence type="predicted"/>
<comment type="caution">
    <text evidence="2">The sequence shown here is derived from an EMBL/GenBank/DDBJ whole genome shotgun (WGS) entry which is preliminary data.</text>
</comment>
<evidence type="ECO:0000313" key="3">
    <source>
        <dbReference type="Proteomes" id="UP001326199"/>
    </source>
</evidence>
<protein>
    <submittedName>
        <fullName evidence="2">Uncharacterized protein</fullName>
    </submittedName>
</protein>
<evidence type="ECO:0000313" key="2">
    <source>
        <dbReference type="EMBL" id="KAK4665769.1"/>
    </source>
</evidence>
<gene>
    <name evidence="2" type="ORF">QC763_403230</name>
</gene>
<dbReference type="RefSeq" id="XP_062765735.1">
    <property type="nucleotide sequence ID" value="XM_062911954.1"/>
</dbReference>
<sequence length="119" mass="13063">MSPRSNQSSQFQSTNSSLSNSRFPFSTLLYLIKQQLSFQNENNDARPADHLPRLVGDFALPLPLLGLDPLTSCCSGRDYPCAPLLVPRHVWRLAALPAGMGHAHLQGHTRGVRRVDGGD</sequence>
<name>A0ABR0HD34_9PEZI</name>
<dbReference type="GeneID" id="87932297"/>
<feature type="region of interest" description="Disordered" evidence="1">
    <location>
        <begin position="1"/>
        <end position="21"/>
    </location>
</feature>